<dbReference type="Proteomes" id="UP000272010">
    <property type="component" value="Plasmid pYEE5"/>
</dbReference>
<keyword evidence="2" id="KW-0614">Plasmid</keyword>
<geneLocation type="plasmid" evidence="3">
    <name>pyee5</name>
</geneLocation>
<sequence length="218" mass="24281">MARERKRSVFTARDPDFAAKLEMMPEEPSVSTPPVPPPASTAKQTAPAAQVAAPAPVDVQQRTSEQTGTPANIEGHTSHRREPGRNPALPPIKPADDGMLVRLFFSWPPEVIDRARPMADEARCPVRKLLLRVWTEAKPELVDRLEKGISFREVPMDRRAAAMAERFGTQIKISARAYARLQQEIDPHGITGVDAPLSRWAREEMLRRADAYLSKAGY</sequence>
<reference evidence="3" key="1">
    <citation type="submission" date="2018-07" db="EMBL/GenBank/DDBJ databases">
        <title>Genome Structure of the Opportunistic Pathogen Paracoccus yeei (Alphaproteobacteria) and Identification of Putative Virulence Factors.</title>
        <authorList>
            <person name="Lasek R."/>
            <person name="Szuplewska M."/>
            <person name="Mitura M."/>
            <person name="Decewicz P."/>
            <person name="Chmielowska C."/>
            <person name="Pawlot A."/>
            <person name="Sentkowska D."/>
            <person name="Czarnecki J."/>
            <person name="Bartosik D."/>
        </authorList>
    </citation>
    <scope>NUCLEOTIDE SEQUENCE [LARGE SCALE GENOMIC DNA]</scope>
    <source>
        <strain evidence="3">CCUG 32053</strain>
        <plasmid evidence="3">pyee5</plasmid>
    </source>
</reference>
<protein>
    <submittedName>
        <fullName evidence="2">Uncharacterized protein</fullName>
    </submittedName>
</protein>
<proteinExistence type="predicted"/>
<dbReference type="EMBL" id="CP031083">
    <property type="protein sequence ID" value="AYF04152.1"/>
    <property type="molecule type" value="Genomic_DNA"/>
</dbReference>
<feature type="region of interest" description="Disordered" evidence="1">
    <location>
        <begin position="1"/>
        <end position="87"/>
    </location>
</feature>
<name>A0A386UWN1_9RHOB</name>
<dbReference type="AlphaFoldDB" id="A0A386UWN1"/>
<gene>
    <name evidence="2" type="ORF">PY32053_04661</name>
</gene>
<accession>A0A386UWN1</accession>
<evidence type="ECO:0000256" key="1">
    <source>
        <dbReference type="SAM" id="MobiDB-lite"/>
    </source>
</evidence>
<evidence type="ECO:0000313" key="2">
    <source>
        <dbReference type="EMBL" id="AYF04152.1"/>
    </source>
</evidence>
<dbReference type="RefSeq" id="WP_147405621.1">
    <property type="nucleotide sequence ID" value="NZ_CALTWI010000045.1"/>
</dbReference>
<feature type="compositionally biased region" description="Low complexity" evidence="1">
    <location>
        <begin position="40"/>
        <end position="61"/>
    </location>
</feature>
<organism evidence="2 3">
    <name type="scientific">Paracoccus yeei</name>
    <dbReference type="NCBI Taxonomy" id="147645"/>
    <lineage>
        <taxon>Bacteria</taxon>
        <taxon>Pseudomonadati</taxon>
        <taxon>Pseudomonadota</taxon>
        <taxon>Alphaproteobacteria</taxon>
        <taxon>Rhodobacterales</taxon>
        <taxon>Paracoccaceae</taxon>
        <taxon>Paracoccus</taxon>
    </lineage>
</organism>
<evidence type="ECO:0000313" key="3">
    <source>
        <dbReference type="Proteomes" id="UP000272010"/>
    </source>
</evidence>